<keyword evidence="1" id="KW-0812">Transmembrane</keyword>
<name>A0ABS2Z6N4_POLSE</name>
<proteinExistence type="predicted"/>
<comment type="caution">
    <text evidence="2">The sequence shown here is derived from an EMBL/GenBank/DDBJ whole genome shotgun (WGS) entry which is preliminary data.</text>
</comment>
<feature type="non-terminal residue" evidence="2">
    <location>
        <position position="112"/>
    </location>
</feature>
<keyword evidence="3" id="KW-1185">Reference proteome</keyword>
<evidence type="ECO:0000313" key="3">
    <source>
        <dbReference type="Proteomes" id="UP001166052"/>
    </source>
</evidence>
<evidence type="ECO:0000256" key="1">
    <source>
        <dbReference type="SAM" id="Phobius"/>
    </source>
</evidence>
<dbReference type="InterPro" id="IPR013949">
    <property type="entry name" value="Utp6"/>
</dbReference>
<dbReference type="PANTHER" id="PTHR23271:SF1">
    <property type="entry name" value="U3 SMALL NUCLEOLAR RNA-ASSOCIATED PROTEIN 6 HOMOLOG"/>
    <property type="match status" value="1"/>
</dbReference>
<feature type="non-terminal residue" evidence="2">
    <location>
        <position position="1"/>
    </location>
</feature>
<protein>
    <submittedName>
        <fullName evidence="2">UTP6 protein</fullName>
    </submittedName>
</protein>
<feature type="transmembrane region" description="Helical" evidence="1">
    <location>
        <begin position="88"/>
        <end position="111"/>
    </location>
</feature>
<dbReference type="EMBL" id="JAAWVN010026421">
    <property type="protein sequence ID" value="MBN3294344.1"/>
    <property type="molecule type" value="Genomic_DNA"/>
</dbReference>
<dbReference type="PANTHER" id="PTHR23271">
    <property type="entry name" value="HEPATOCELLULAR CARCINOMA-ASSOCIATED ANTIGEN 66"/>
    <property type="match status" value="1"/>
</dbReference>
<keyword evidence="1" id="KW-0472">Membrane</keyword>
<organism evidence="2 3">
    <name type="scientific">Polypterus senegalus</name>
    <name type="common">Senegal bichir</name>
    <dbReference type="NCBI Taxonomy" id="55291"/>
    <lineage>
        <taxon>Eukaryota</taxon>
        <taxon>Metazoa</taxon>
        <taxon>Chordata</taxon>
        <taxon>Craniata</taxon>
        <taxon>Vertebrata</taxon>
        <taxon>Euteleostomi</taxon>
        <taxon>Actinopterygii</taxon>
        <taxon>Polypteriformes</taxon>
        <taxon>Polypteridae</taxon>
        <taxon>Polypterus</taxon>
    </lineage>
</organism>
<sequence>MAEVIQQRIEDRIPELEQLERVGLFTPTERIRYHFKREEIEYPIIQRIYDVFKRATSKWKATKKQLSKVFSSVLAIHPDKTGISGEKLALGVAIIFTLLYSFILTAVTGIVF</sequence>
<keyword evidence="1" id="KW-1133">Transmembrane helix</keyword>
<evidence type="ECO:0000313" key="2">
    <source>
        <dbReference type="EMBL" id="MBN3294344.1"/>
    </source>
</evidence>
<accession>A0ABS2Z6N4</accession>
<gene>
    <name evidence="2" type="primary">Utp6_0</name>
    <name evidence="2" type="ORF">GTO92_0013849</name>
</gene>
<dbReference type="Proteomes" id="UP001166052">
    <property type="component" value="Unassembled WGS sequence"/>
</dbReference>
<reference evidence="2" key="1">
    <citation type="journal article" date="2021" name="Cell">
        <title>Tracing the genetic footprints of vertebrate landing in non-teleost ray-finned fishes.</title>
        <authorList>
            <person name="Bi X."/>
            <person name="Wang K."/>
            <person name="Yang L."/>
            <person name="Pan H."/>
            <person name="Jiang H."/>
            <person name="Wei Q."/>
            <person name="Fang M."/>
            <person name="Yu H."/>
            <person name="Zhu C."/>
            <person name="Cai Y."/>
            <person name="He Y."/>
            <person name="Gan X."/>
            <person name="Zeng H."/>
            <person name="Yu D."/>
            <person name="Zhu Y."/>
            <person name="Jiang H."/>
            <person name="Qiu Q."/>
            <person name="Yang H."/>
            <person name="Zhang Y.E."/>
            <person name="Wang W."/>
            <person name="Zhu M."/>
            <person name="He S."/>
            <person name="Zhang G."/>
        </authorList>
    </citation>
    <scope>NUCLEOTIDE SEQUENCE</scope>
    <source>
        <strain evidence="2">Bchr_001</strain>
    </source>
</reference>